<dbReference type="PANTHER" id="PTHR26312">
    <property type="entry name" value="TETRATRICOPEPTIDE REPEAT PROTEIN 5"/>
    <property type="match status" value="1"/>
</dbReference>
<reference evidence="1 2" key="1">
    <citation type="submission" date="2018-04" db="EMBL/GenBank/DDBJ databases">
        <authorList>
            <person name="Vogel A."/>
        </authorList>
    </citation>
    <scope>NUCLEOTIDE SEQUENCE [LARGE SCALE GENOMIC DNA]</scope>
</reference>
<dbReference type="OrthoDB" id="1924189at2759"/>
<accession>A0A484L8X5</accession>
<dbReference type="PANTHER" id="PTHR26312:SF176">
    <property type="entry name" value="TETRATRICOPEPTIDE-LIKE HELICAL DOMAIN-CONTAINING PROTEIN-RELATED"/>
    <property type="match status" value="1"/>
</dbReference>
<protein>
    <submittedName>
        <fullName evidence="1">Uncharacterized protein</fullName>
    </submittedName>
</protein>
<dbReference type="AlphaFoldDB" id="A0A484L8X5"/>
<dbReference type="Proteomes" id="UP000595140">
    <property type="component" value="Unassembled WGS sequence"/>
</dbReference>
<gene>
    <name evidence="1" type="ORF">CCAM_LOCUS14613</name>
</gene>
<sequence length="456" mass="51879">MNLKIASPPLQCPYIIMPKASSSKNPSRTNQIIVLGSLFLNPVRGTNLLTIRRNCGLNLYGREMGDEPFEIREGLAEEFNIHGEEKTAGSNMKNEGCCVIFERNPTSSRYRENYLKFPSKTDLLDPAMLGIQPDPPNWPERQSVINLSIEHKAKSFMLPLSLRLIKKKLQWEVRDLGESSSSCSFGNAFSSMVSIIVELQTYALKMMEVLWDKDMESIITKAQRDIRSTYIWIFQRVFSQTPALMLYVMIFVANFSLYSGFHNAAVAETLLSRPVCSSCVIAEEELTRTKTDIELWNSFTKEAKKMRSLDGAGLGDHQVMERLVAPISAQVESDQFVDYFRTDFMYQVMLSHDPCNTLLLCNYAQFLQLVARDYDRAEELYKWALQVEPADAEVLSHYAAFLWTVRKESGRAEEMYLQAIAVEPGNPYYASQYASFLWSSSGEECWGSHMNASSLS</sequence>
<proteinExistence type="predicted"/>
<evidence type="ECO:0000313" key="2">
    <source>
        <dbReference type="Proteomes" id="UP000595140"/>
    </source>
</evidence>
<dbReference type="Gene3D" id="1.25.40.10">
    <property type="entry name" value="Tetratricopeptide repeat domain"/>
    <property type="match status" value="1"/>
</dbReference>
<organism evidence="1 2">
    <name type="scientific">Cuscuta campestris</name>
    <dbReference type="NCBI Taxonomy" id="132261"/>
    <lineage>
        <taxon>Eukaryota</taxon>
        <taxon>Viridiplantae</taxon>
        <taxon>Streptophyta</taxon>
        <taxon>Embryophyta</taxon>
        <taxon>Tracheophyta</taxon>
        <taxon>Spermatophyta</taxon>
        <taxon>Magnoliopsida</taxon>
        <taxon>eudicotyledons</taxon>
        <taxon>Gunneridae</taxon>
        <taxon>Pentapetalae</taxon>
        <taxon>asterids</taxon>
        <taxon>lamiids</taxon>
        <taxon>Solanales</taxon>
        <taxon>Convolvulaceae</taxon>
        <taxon>Cuscuteae</taxon>
        <taxon>Cuscuta</taxon>
        <taxon>Cuscuta subgen. Grammica</taxon>
        <taxon>Cuscuta sect. Cleistogrammica</taxon>
    </lineage>
</organism>
<name>A0A484L8X5_9ASTE</name>
<dbReference type="EMBL" id="OOIL02001116">
    <property type="protein sequence ID" value="VFQ72837.1"/>
    <property type="molecule type" value="Genomic_DNA"/>
</dbReference>
<dbReference type="SUPFAM" id="SSF48452">
    <property type="entry name" value="TPR-like"/>
    <property type="match status" value="1"/>
</dbReference>
<dbReference type="InterPro" id="IPR011990">
    <property type="entry name" value="TPR-like_helical_dom_sf"/>
</dbReference>
<keyword evidence="2" id="KW-1185">Reference proteome</keyword>
<evidence type="ECO:0000313" key="1">
    <source>
        <dbReference type="EMBL" id="VFQ72837.1"/>
    </source>
</evidence>